<dbReference type="RefSeq" id="WP_058516911.1">
    <property type="nucleotide sequence ID" value="NZ_CAAAIE010000002.1"/>
</dbReference>
<reference evidence="1 2" key="1">
    <citation type="submission" date="2016-02" db="EMBL/GenBank/DDBJ databases">
        <title>Secondary metabolites in Legionella.</title>
        <authorList>
            <person name="Tobias N.J."/>
            <person name="Bode H.B."/>
        </authorList>
    </citation>
    <scope>NUCLEOTIDE SEQUENCE [LARGE SCALE GENOMIC DNA]</scope>
    <source>
        <strain evidence="1 2">DSM 19216</strain>
    </source>
</reference>
<protein>
    <submittedName>
        <fullName evidence="1">Uncharacterized protein</fullName>
    </submittedName>
</protein>
<organism evidence="1 2">
    <name type="scientific">Legionella parisiensis</name>
    <dbReference type="NCBI Taxonomy" id="45071"/>
    <lineage>
        <taxon>Bacteria</taxon>
        <taxon>Pseudomonadati</taxon>
        <taxon>Pseudomonadota</taxon>
        <taxon>Gammaproteobacteria</taxon>
        <taxon>Legionellales</taxon>
        <taxon>Legionellaceae</taxon>
        <taxon>Legionella</taxon>
    </lineage>
</organism>
<sequence length="144" mass="16732">MFTPIEKNRKQQHSRLLENITELHSRIYKCRNTVLAALEKENLEPNELNSWLDLNWNLFLLEVNSGSQRDELKHCSYLGSSALNAHIEQYEGYSETYSSIVQKMNGFHSMNGTNNNADKWFDWDYAEDESSDESCVSIISNNSF</sequence>
<dbReference type="AlphaFoldDB" id="A0A1E5JKP1"/>
<name>A0A1E5JKP1_9GAMM</name>
<dbReference type="PATRIC" id="fig|45071.6.peg.1091"/>
<evidence type="ECO:0000313" key="1">
    <source>
        <dbReference type="EMBL" id="OEH45116.1"/>
    </source>
</evidence>
<comment type="caution">
    <text evidence="1">The sequence shown here is derived from an EMBL/GenBank/DDBJ whole genome shotgun (WGS) entry which is preliminary data.</text>
</comment>
<accession>A0A1E5JKP1</accession>
<evidence type="ECO:0000313" key="2">
    <source>
        <dbReference type="Proteomes" id="UP000095229"/>
    </source>
</evidence>
<gene>
    <name evidence="1" type="ORF">lpari_03886</name>
</gene>
<dbReference type="OrthoDB" id="5654142at2"/>
<dbReference type="Proteomes" id="UP000095229">
    <property type="component" value="Unassembled WGS sequence"/>
</dbReference>
<keyword evidence="2" id="KW-1185">Reference proteome</keyword>
<proteinExistence type="predicted"/>
<dbReference type="STRING" id="45071.Lpar_1019"/>
<dbReference type="EMBL" id="LSOG01000108">
    <property type="protein sequence ID" value="OEH45116.1"/>
    <property type="molecule type" value="Genomic_DNA"/>
</dbReference>